<feature type="region of interest" description="Disordered" evidence="1">
    <location>
        <begin position="573"/>
        <end position="617"/>
    </location>
</feature>
<dbReference type="Pfam" id="PF00144">
    <property type="entry name" value="Beta-lactamase"/>
    <property type="match status" value="1"/>
</dbReference>
<protein>
    <submittedName>
        <fullName evidence="5">Beta-lactamase</fullName>
    </submittedName>
</protein>
<feature type="transmembrane region" description="Helical" evidence="2">
    <location>
        <begin position="649"/>
        <end position="675"/>
    </location>
</feature>
<name>A0A8J6E5T6_9EUKA</name>
<keyword evidence="2" id="KW-0472">Membrane</keyword>
<proteinExistence type="predicted"/>
<evidence type="ECO:0000256" key="1">
    <source>
        <dbReference type="SAM" id="MobiDB-lite"/>
    </source>
</evidence>
<accession>A0A8J6E5T6</accession>
<dbReference type="SUPFAM" id="SSF56601">
    <property type="entry name" value="beta-lactamase/transpeptidase-like"/>
    <property type="match status" value="1"/>
</dbReference>
<evidence type="ECO:0000259" key="4">
    <source>
        <dbReference type="Pfam" id="PF00144"/>
    </source>
</evidence>
<keyword evidence="3" id="KW-0732">Signal</keyword>
<keyword evidence="6" id="KW-1185">Reference proteome</keyword>
<dbReference type="Gene3D" id="3.40.710.10">
    <property type="entry name" value="DD-peptidase/beta-lactamase superfamily"/>
    <property type="match status" value="1"/>
</dbReference>
<reference evidence="5" key="1">
    <citation type="submission" date="2021-05" db="EMBL/GenBank/DDBJ databases">
        <title>A free-living protist that lacks canonical eukaryotic 1 DNA replication and segregation systems.</title>
        <authorList>
            <person name="Salas-Leiva D.E."/>
            <person name="Tromer E.C."/>
            <person name="Curtis B.A."/>
            <person name="Jerlstrom-Hultqvist J."/>
            <person name="Kolisko M."/>
            <person name="Yi Z."/>
            <person name="Salas-Leiva J.S."/>
            <person name="Gallot-Lavallee L."/>
            <person name="Kops G.J.P.L."/>
            <person name="Archibald J.M."/>
            <person name="Simpson A.G.B."/>
            <person name="Roger A.J."/>
        </authorList>
    </citation>
    <scope>NUCLEOTIDE SEQUENCE</scope>
    <source>
        <strain evidence="5">BICM</strain>
    </source>
</reference>
<comment type="caution">
    <text evidence="5">The sequence shown here is derived from an EMBL/GenBank/DDBJ whole genome shotgun (WGS) entry which is preliminary data.</text>
</comment>
<dbReference type="InterPro" id="IPR050491">
    <property type="entry name" value="AmpC-like"/>
</dbReference>
<dbReference type="EMBL" id="JAHDYR010000006">
    <property type="protein sequence ID" value="KAG9396277.1"/>
    <property type="molecule type" value="Genomic_DNA"/>
</dbReference>
<evidence type="ECO:0000256" key="2">
    <source>
        <dbReference type="SAM" id="Phobius"/>
    </source>
</evidence>
<keyword evidence="2" id="KW-0812">Transmembrane</keyword>
<dbReference type="Proteomes" id="UP000717585">
    <property type="component" value="Unassembled WGS sequence"/>
</dbReference>
<feature type="transmembrane region" description="Helical" evidence="2">
    <location>
        <begin position="727"/>
        <end position="751"/>
    </location>
</feature>
<evidence type="ECO:0000256" key="3">
    <source>
        <dbReference type="SAM" id="SignalP"/>
    </source>
</evidence>
<feature type="transmembrane region" description="Helical" evidence="2">
    <location>
        <begin position="504"/>
        <end position="532"/>
    </location>
</feature>
<dbReference type="PANTHER" id="PTHR46825:SF9">
    <property type="entry name" value="BETA-LACTAMASE-RELATED DOMAIN-CONTAINING PROTEIN"/>
    <property type="match status" value="1"/>
</dbReference>
<feature type="domain" description="Beta-lactamase-related" evidence="4">
    <location>
        <begin position="45"/>
        <end position="374"/>
    </location>
</feature>
<feature type="transmembrane region" description="Helical" evidence="2">
    <location>
        <begin position="695"/>
        <end position="720"/>
    </location>
</feature>
<evidence type="ECO:0000313" key="6">
    <source>
        <dbReference type="Proteomes" id="UP000717585"/>
    </source>
</evidence>
<feature type="compositionally biased region" description="Acidic residues" evidence="1">
    <location>
        <begin position="574"/>
        <end position="583"/>
    </location>
</feature>
<sequence>MLKTLLCVLILVALAFCRVELSVDAVSAWAESWLASQTENDHDHVWSGGVLTIVQDTTILYSSGFGSAYQKTEGGSKVEVPFTTDTIFPCASISKIVTATMFLQCVQDNLVDLDSRVLDVVPSMSSSLFYRYGGICQYIPSFCSHKRQELEVWQLMTHTAGIDESVLSLFIHDESEKVKLGNFITHWFPPIIRKPGETVSYSNHGVALLGYIVEKLRDGDFESLAKTKIFEPLGMTSSSFNYWELDETRISKAQYQPSFGYQSDYHPAWNLAPAGNLYSNANDLLKFLLAHMYNGTNPTTGTTIISSNLAERMHRPLWKAANVSYVPGVDLQFYEVKSNWNDWTVHDGDFPGSHSRFAFNVQNNVGFILNTNGASILRTAFIQDFSSYFLNENVPDPVVDREKLSSSSPFGWFSVASVRNCRISHYDFLAPILKFSSMSFLHTKDGNLMLKSGPLIQSNLDPIVWSNQTPQPDETTFTFIDMDSGYISFSIASLELVSLAANPLLGIGCCCSVFAVACLEAPFNAVLALFAYRKDRRPRSLRSLLDGKQATKGIFGNSHVMMCSSQPMDRFDEDHADLEDPIDDDQHATLLNPDSDDWPVGARDHRPNDDLGDDLSEFHQPARADGEELKPKPSTGPERPVSPVHWSLVVHWLSVSTQFILVGSVIVGFVLYLVGVNSVDSTVPELSVLQFEVPLTIKCALMMPFAGFIVVLLGCTCTLISTLVGKVVIAWVVPMGVFSLTYFALVALLMANSLVGPQYPKY</sequence>
<dbReference type="PANTHER" id="PTHR46825">
    <property type="entry name" value="D-ALANYL-D-ALANINE-CARBOXYPEPTIDASE/ENDOPEPTIDASE AMPH"/>
    <property type="match status" value="1"/>
</dbReference>
<organism evidence="5 6">
    <name type="scientific">Carpediemonas membranifera</name>
    <dbReference type="NCBI Taxonomy" id="201153"/>
    <lineage>
        <taxon>Eukaryota</taxon>
        <taxon>Metamonada</taxon>
        <taxon>Carpediemonas-like organisms</taxon>
        <taxon>Carpediemonas</taxon>
    </lineage>
</organism>
<keyword evidence="2" id="KW-1133">Transmembrane helix</keyword>
<dbReference type="OrthoDB" id="5946976at2759"/>
<dbReference type="InterPro" id="IPR012338">
    <property type="entry name" value="Beta-lactam/transpept-like"/>
</dbReference>
<feature type="chain" id="PRO_5035190397" evidence="3">
    <location>
        <begin position="18"/>
        <end position="762"/>
    </location>
</feature>
<feature type="signal peptide" evidence="3">
    <location>
        <begin position="1"/>
        <end position="17"/>
    </location>
</feature>
<gene>
    <name evidence="5" type="ORF">J8273_2008</name>
</gene>
<dbReference type="AlphaFoldDB" id="A0A8J6E5T6"/>
<dbReference type="InterPro" id="IPR001466">
    <property type="entry name" value="Beta-lactam-related"/>
</dbReference>
<evidence type="ECO:0000313" key="5">
    <source>
        <dbReference type="EMBL" id="KAG9396277.1"/>
    </source>
</evidence>